<dbReference type="Proteomes" id="UP000033220">
    <property type="component" value="Chromosome DSM 122"/>
</dbReference>
<name>H6SPN5_PARPM</name>
<evidence type="ECO:0000313" key="2">
    <source>
        <dbReference type="EMBL" id="CCG07155.1"/>
    </source>
</evidence>
<dbReference type="Pfam" id="PF13557">
    <property type="entry name" value="Phenol_MetA_deg"/>
    <property type="match status" value="1"/>
</dbReference>
<dbReference type="EMBL" id="HE663493">
    <property type="protein sequence ID" value="CCG07155.1"/>
    <property type="molecule type" value="Genomic_DNA"/>
</dbReference>
<dbReference type="AlphaFoldDB" id="H6SPN5"/>
<dbReference type="HOGENOM" id="CLU_598364_0_0_5"/>
<reference evidence="2 3" key="1">
    <citation type="submission" date="2012-02" db="EMBL/GenBank/DDBJ databases">
        <title>Shotgun genome sequence of Phaeospirillum photometricum DSM 122.</title>
        <authorList>
            <person name="Duquesne K."/>
            <person name="Sturgis J."/>
        </authorList>
    </citation>
    <scope>NUCLEOTIDE SEQUENCE [LARGE SCALE GENOMIC DNA]</scope>
    <source>
        <strain evidence="3">DSM122</strain>
    </source>
</reference>
<keyword evidence="3" id="KW-1185">Reference proteome</keyword>
<organism evidence="2 3">
    <name type="scientific">Pararhodospirillum photometricum DSM 122</name>
    <dbReference type="NCBI Taxonomy" id="1150469"/>
    <lineage>
        <taxon>Bacteria</taxon>
        <taxon>Pseudomonadati</taxon>
        <taxon>Pseudomonadota</taxon>
        <taxon>Alphaproteobacteria</taxon>
        <taxon>Rhodospirillales</taxon>
        <taxon>Rhodospirillaceae</taxon>
        <taxon>Pararhodospirillum</taxon>
    </lineage>
</organism>
<dbReference type="KEGG" id="rpm:RSPPHO_00529"/>
<feature type="region of interest" description="Disordered" evidence="1">
    <location>
        <begin position="1"/>
        <end position="41"/>
    </location>
</feature>
<dbReference type="InterPro" id="IPR025737">
    <property type="entry name" value="FApF"/>
</dbReference>
<accession>H6SPN5</accession>
<dbReference type="PATRIC" id="fig|1150469.3.peg.621"/>
<protein>
    <submittedName>
        <fullName evidence="2">Protein involved in meta-pathway of phenol degradation-like</fullName>
    </submittedName>
</protein>
<gene>
    <name evidence="2" type="ORF">RSPPHO_00529</name>
</gene>
<proteinExistence type="predicted"/>
<evidence type="ECO:0000313" key="3">
    <source>
        <dbReference type="Proteomes" id="UP000033220"/>
    </source>
</evidence>
<evidence type="ECO:0000256" key="1">
    <source>
        <dbReference type="SAM" id="MobiDB-lite"/>
    </source>
</evidence>
<dbReference type="eggNOG" id="COG4313">
    <property type="taxonomic scope" value="Bacteria"/>
</dbReference>
<dbReference type="STRING" id="1150469.RSPPHO_00529"/>
<feature type="compositionally biased region" description="Basic and acidic residues" evidence="1">
    <location>
        <begin position="1"/>
        <end position="26"/>
    </location>
</feature>
<sequence length="457" mass="49795">MVCECDRPVHGRNRRADPTRDRRRGAGDLGNAGGTIPAPADARPLLSVSRSRSSLRNRQRYPDPGDCAAALIALPMPEGSGEAVPPRPFFFSTHFRPQGFAGDSLYVYAPILEYTKHRRRKTRPSLEGRFARYYRGVPRGACLHHRERLMEGSGMKKILAAAALMGAVMASSTASATELWDPQLKGVNEGLAAGALPPKGVYFILNNYWANYQKRDADGNRVHGTNLTALVEVPVLLWSTGLKVFGADYAVGIAQPIAYTDFEAQGKGSGNWGFYNTILIPGQLSWKIDDFFIKPGLSIYLDDASTTPADLVKGKRLNGGLPSGNGYTAVQPDLGLSWLHDGWNLSADLHLTIPVDATHAPGYEYKSGVQFSGDYTATKTLDKWTFGLGAHQQNQLNSDTLNGREVKDSIVASYGIGPIIGYQFGGLSVMATWNHNVYTQNDVGGDFLNLRFVAPLF</sequence>